<keyword evidence="2" id="KW-1185">Reference proteome</keyword>
<accession>A0A8X6MVB2</accession>
<dbReference type="AlphaFoldDB" id="A0A8X6MVB2"/>
<dbReference type="EMBL" id="BMAW01097511">
    <property type="protein sequence ID" value="GFS79935.1"/>
    <property type="molecule type" value="Genomic_DNA"/>
</dbReference>
<proteinExistence type="predicted"/>
<sequence>MPRLAAIVIANFPFHPDSKASLMFSSDGLSERIRSNMWVRRVNSRFLRMMARPVYACPPNAHLMACLLIVVRANFVLMSDGISNDAFLVGMAGFWSSNGFCNLSLAREEAGCSLRCYVYCFGFVFG</sequence>
<gene>
    <name evidence="1" type="ORF">NPIL_159251</name>
</gene>
<evidence type="ECO:0000313" key="2">
    <source>
        <dbReference type="Proteomes" id="UP000887013"/>
    </source>
</evidence>
<reference evidence="1" key="1">
    <citation type="submission" date="2020-08" db="EMBL/GenBank/DDBJ databases">
        <title>Multicomponent nature underlies the extraordinary mechanical properties of spider dragline silk.</title>
        <authorList>
            <person name="Kono N."/>
            <person name="Nakamura H."/>
            <person name="Mori M."/>
            <person name="Yoshida Y."/>
            <person name="Ohtoshi R."/>
            <person name="Malay A.D."/>
            <person name="Moran D.A.P."/>
            <person name="Tomita M."/>
            <person name="Numata K."/>
            <person name="Arakawa K."/>
        </authorList>
    </citation>
    <scope>NUCLEOTIDE SEQUENCE</scope>
</reference>
<organism evidence="1 2">
    <name type="scientific">Nephila pilipes</name>
    <name type="common">Giant wood spider</name>
    <name type="synonym">Nephila maculata</name>
    <dbReference type="NCBI Taxonomy" id="299642"/>
    <lineage>
        <taxon>Eukaryota</taxon>
        <taxon>Metazoa</taxon>
        <taxon>Ecdysozoa</taxon>
        <taxon>Arthropoda</taxon>
        <taxon>Chelicerata</taxon>
        <taxon>Arachnida</taxon>
        <taxon>Araneae</taxon>
        <taxon>Araneomorphae</taxon>
        <taxon>Entelegynae</taxon>
        <taxon>Araneoidea</taxon>
        <taxon>Nephilidae</taxon>
        <taxon>Nephila</taxon>
    </lineage>
</organism>
<evidence type="ECO:0000313" key="1">
    <source>
        <dbReference type="EMBL" id="GFS79935.1"/>
    </source>
</evidence>
<name>A0A8X6MVB2_NEPPI</name>
<protein>
    <submittedName>
        <fullName evidence="1">Uncharacterized protein</fullName>
    </submittedName>
</protein>
<comment type="caution">
    <text evidence="1">The sequence shown here is derived from an EMBL/GenBank/DDBJ whole genome shotgun (WGS) entry which is preliminary data.</text>
</comment>
<dbReference type="Proteomes" id="UP000887013">
    <property type="component" value="Unassembled WGS sequence"/>
</dbReference>